<protein>
    <submittedName>
        <fullName evidence="1">Uncharacterized protein</fullName>
    </submittedName>
</protein>
<evidence type="ECO:0000313" key="2">
    <source>
        <dbReference type="Proteomes" id="UP000034508"/>
    </source>
</evidence>
<organism evidence="1 2">
    <name type="scientific">Berkelbacteria bacterium GW2011_GWA1_36_9</name>
    <dbReference type="NCBI Taxonomy" id="1618331"/>
    <lineage>
        <taxon>Bacteria</taxon>
        <taxon>Candidatus Berkelbacteria</taxon>
    </lineage>
</organism>
<feature type="non-terminal residue" evidence="1">
    <location>
        <position position="1"/>
    </location>
</feature>
<dbReference type="AlphaFoldDB" id="A0A0G0FVJ7"/>
<proteinExistence type="predicted"/>
<dbReference type="EMBL" id="LBSM01000014">
    <property type="protein sequence ID" value="KKQ17865.1"/>
    <property type="molecule type" value="Genomic_DNA"/>
</dbReference>
<sequence>ATEMCEEKNDATVRFSFDPTTAFQLGSLTT</sequence>
<accession>A0A0G0FVJ7</accession>
<gene>
    <name evidence="1" type="ORF">US31_C0014G0001</name>
</gene>
<evidence type="ECO:0000313" key="1">
    <source>
        <dbReference type="EMBL" id="KKQ17865.1"/>
    </source>
</evidence>
<reference evidence="1 2" key="1">
    <citation type="journal article" date="2015" name="Nature">
        <title>rRNA introns, odd ribosomes, and small enigmatic genomes across a large radiation of phyla.</title>
        <authorList>
            <person name="Brown C.T."/>
            <person name="Hug L.A."/>
            <person name="Thomas B.C."/>
            <person name="Sharon I."/>
            <person name="Castelle C.J."/>
            <person name="Singh A."/>
            <person name="Wilkins M.J."/>
            <person name="Williams K.H."/>
            <person name="Banfield J.F."/>
        </authorList>
    </citation>
    <scope>NUCLEOTIDE SEQUENCE [LARGE SCALE GENOMIC DNA]</scope>
</reference>
<name>A0A0G0FVJ7_9BACT</name>
<comment type="caution">
    <text evidence="1">The sequence shown here is derived from an EMBL/GenBank/DDBJ whole genome shotgun (WGS) entry which is preliminary data.</text>
</comment>
<dbReference type="Proteomes" id="UP000034508">
    <property type="component" value="Unassembled WGS sequence"/>
</dbReference>